<dbReference type="OrthoDB" id="1470350at2759"/>
<dbReference type="AlphaFoldDB" id="F6VF53"/>
<dbReference type="GO" id="GO:0005506">
    <property type="term" value="F:iron ion binding"/>
    <property type="evidence" value="ECO:0007669"/>
    <property type="project" value="InterPro"/>
</dbReference>
<dbReference type="InterPro" id="IPR017972">
    <property type="entry name" value="Cyt_P450_CS"/>
</dbReference>
<dbReference type="PRINTS" id="PR00463">
    <property type="entry name" value="EP450I"/>
</dbReference>
<dbReference type="InterPro" id="IPR001128">
    <property type="entry name" value="Cyt_P450"/>
</dbReference>
<evidence type="ECO:0000256" key="2">
    <source>
        <dbReference type="ARBA" id="ARBA00022723"/>
    </source>
</evidence>
<comment type="similarity">
    <text evidence="1 5">Belongs to the cytochrome P450 family.</text>
</comment>
<reference evidence="7" key="1">
    <citation type="journal article" date="2002" name="Science">
        <title>The draft genome of Ciona intestinalis: insights into chordate and vertebrate origins.</title>
        <authorList>
            <person name="Dehal P."/>
            <person name="Satou Y."/>
            <person name="Campbell R.K."/>
            <person name="Chapman J."/>
            <person name="Degnan B."/>
            <person name="De Tomaso A."/>
            <person name="Davidson B."/>
            <person name="Di Gregorio A."/>
            <person name="Gelpke M."/>
            <person name="Goodstein D.M."/>
            <person name="Harafuji N."/>
            <person name="Hastings K.E."/>
            <person name="Ho I."/>
            <person name="Hotta K."/>
            <person name="Huang W."/>
            <person name="Kawashima T."/>
            <person name="Lemaire P."/>
            <person name="Martinez D."/>
            <person name="Meinertzhagen I.A."/>
            <person name="Necula S."/>
            <person name="Nonaka M."/>
            <person name="Putnam N."/>
            <person name="Rash S."/>
            <person name="Saiga H."/>
            <person name="Satake M."/>
            <person name="Terry A."/>
            <person name="Yamada L."/>
            <person name="Wang H.G."/>
            <person name="Awazu S."/>
            <person name="Azumi K."/>
            <person name="Boore J."/>
            <person name="Branno M."/>
            <person name="Chin-Bow S."/>
            <person name="DeSantis R."/>
            <person name="Doyle S."/>
            <person name="Francino P."/>
            <person name="Keys D.N."/>
            <person name="Haga S."/>
            <person name="Hayashi H."/>
            <person name="Hino K."/>
            <person name="Imai K.S."/>
            <person name="Inaba K."/>
            <person name="Kano S."/>
            <person name="Kobayashi K."/>
            <person name="Kobayashi M."/>
            <person name="Lee B.I."/>
            <person name="Makabe K.W."/>
            <person name="Manohar C."/>
            <person name="Matassi G."/>
            <person name="Medina M."/>
            <person name="Mochizuki Y."/>
            <person name="Mount S."/>
            <person name="Morishita T."/>
            <person name="Miura S."/>
            <person name="Nakayama A."/>
            <person name="Nishizaka S."/>
            <person name="Nomoto H."/>
            <person name="Ohta F."/>
            <person name="Oishi K."/>
            <person name="Rigoutsos I."/>
            <person name="Sano M."/>
            <person name="Sasaki A."/>
            <person name="Sasakura Y."/>
            <person name="Shoguchi E."/>
            <person name="Shin-i T."/>
            <person name="Spagnuolo A."/>
            <person name="Stainier D."/>
            <person name="Suzuki M.M."/>
            <person name="Tassy O."/>
            <person name="Takatori N."/>
            <person name="Tokuoka M."/>
            <person name="Yagi K."/>
            <person name="Yoshizaki F."/>
            <person name="Wada S."/>
            <person name="Zhang C."/>
            <person name="Hyatt P.D."/>
            <person name="Larimer F."/>
            <person name="Detter C."/>
            <person name="Doggett N."/>
            <person name="Glavina T."/>
            <person name="Hawkins T."/>
            <person name="Richardson P."/>
            <person name="Lucas S."/>
            <person name="Kohara Y."/>
            <person name="Levine M."/>
            <person name="Satoh N."/>
            <person name="Rokhsar D.S."/>
        </authorList>
    </citation>
    <scope>NUCLEOTIDE SEQUENCE [LARGE SCALE GENOMIC DNA]</scope>
</reference>
<dbReference type="InParanoid" id="F6VF53"/>
<evidence type="ECO:0000256" key="5">
    <source>
        <dbReference type="RuleBase" id="RU000461"/>
    </source>
</evidence>
<protein>
    <submittedName>
        <fullName evidence="6">Beta-amyrin 11-oxidase</fullName>
    </submittedName>
</protein>
<dbReference type="PANTHER" id="PTHR24286">
    <property type="entry name" value="CYTOCHROME P450 26"/>
    <property type="match status" value="1"/>
</dbReference>
<keyword evidence="7" id="KW-1185">Reference proteome</keyword>
<dbReference type="GO" id="GO:0004497">
    <property type="term" value="F:monooxygenase activity"/>
    <property type="evidence" value="ECO:0000318"/>
    <property type="project" value="GO_Central"/>
</dbReference>
<dbReference type="RefSeq" id="XP_002130785.1">
    <property type="nucleotide sequence ID" value="XM_002130749.5"/>
</dbReference>
<dbReference type="PROSITE" id="PS00086">
    <property type="entry name" value="CYTOCHROME_P450"/>
    <property type="match status" value="1"/>
</dbReference>
<dbReference type="InterPro" id="IPR036396">
    <property type="entry name" value="Cyt_P450_sf"/>
</dbReference>
<dbReference type="GO" id="GO:0016705">
    <property type="term" value="F:oxidoreductase activity, acting on paired donors, with incorporation or reduction of molecular oxygen"/>
    <property type="evidence" value="ECO:0007669"/>
    <property type="project" value="InterPro"/>
</dbReference>
<keyword evidence="4 5" id="KW-0349">Heme</keyword>
<feature type="binding site" description="axial binding residue" evidence="4">
    <location>
        <position position="367"/>
    </location>
    <ligand>
        <name>heme</name>
        <dbReference type="ChEBI" id="CHEBI:30413"/>
    </ligand>
    <ligandPart>
        <name>Fe</name>
        <dbReference type="ChEBI" id="CHEBI:18248"/>
    </ligandPart>
</feature>
<dbReference type="GO" id="GO:0020037">
    <property type="term" value="F:heme binding"/>
    <property type="evidence" value="ECO:0007669"/>
    <property type="project" value="InterPro"/>
</dbReference>
<dbReference type="GeneTree" id="ENSGT00940000168590"/>
<dbReference type="Proteomes" id="UP000008144">
    <property type="component" value="Unassembled WGS sequence"/>
</dbReference>
<dbReference type="KEGG" id="cin:100178518"/>
<dbReference type="Gene3D" id="1.10.630.10">
    <property type="entry name" value="Cytochrome P450"/>
    <property type="match status" value="1"/>
</dbReference>
<dbReference type="FunFam" id="1.10.630.10:FF:000150">
    <property type="entry name" value="beta-amyrin 11-oxidase"/>
    <property type="match status" value="1"/>
</dbReference>
<keyword evidence="5" id="KW-0503">Monooxygenase</keyword>
<proteinExistence type="inferred from homology"/>
<keyword evidence="2 4" id="KW-0479">Metal-binding</keyword>
<dbReference type="GeneID" id="100178518"/>
<evidence type="ECO:0000256" key="4">
    <source>
        <dbReference type="PIRSR" id="PIRSR602401-1"/>
    </source>
</evidence>
<keyword evidence="3 4" id="KW-0408">Iron</keyword>
<dbReference type="PANTHER" id="PTHR24286:SF252">
    <property type="entry name" value="CYTOCHROME P450 26B1"/>
    <property type="match status" value="1"/>
</dbReference>
<evidence type="ECO:0000313" key="6">
    <source>
        <dbReference type="Ensembl" id="ENSCINP00000004685.3"/>
    </source>
</evidence>
<dbReference type="InterPro" id="IPR002401">
    <property type="entry name" value="Cyt_P450_E_grp-I"/>
</dbReference>
<keyword evidence="5" id="KW-0560">Oxidoreductase</keyword>
<organism evidence="6 7">
    <name type="scientific">Ciona intestinalis</name>
    <name type="common">Transparent sea squirt</name>
    <name type="synonym">Ascidia intestinalis</name>
    <dbReference type="NCBI Taxonomy" id="7719"/>
    <lineage>
        <taxon>Eukaryota</taxon>
        <taxon>Metazoa</taxon>
        <taxon>Chordata</taxon>
        <taxon>Tunicata</taxon>
        <taxon>Ascidiacea</taxon>
        <taxon>Phlebobranchia</taxon>
        <taxon>Cionidae</taxon>
        <taxon>Ciona</taxon>
    </lineage>
</organism>
<dbReference type="Pfam" id="PF00067">
    <property type="entry name" value="p450"/>
    <property type="match status" value="1"/>
</dbReference>
<reference evidence="6" key="2">
    <citation type="submission" date="2025-08" db="UniProtKB">
        <authorList>
            <consortium name="Ensembl"/>
        </authorList>
    </citation>
    <scope>IDENTIFICATION</scope>
</reference>
<comment type="cofactor">
    <cofactor evidence="4">
        <name>heme</name>
        <dbReference type="ChEBI" id="CHEBI:30413"/>
    </cofactor>
</comment>
<dbReference type="Ensembl" id="ENSCINT00000004685.3">
    <property type="protein sequence ID" value="ENSCINP00000004685.3"/>
    <property type="gene ID" value="ENSCING00000002288.3"/>
</dbReference>
<dbReference type="SUPFAM" id="SSF48264">
    <property type="entry name" value="Cytochrome P450"/>
    <property type="match status" value="1"/>
</dbReference>
<accession>A0A1W2WGJ0</accession>
<evidence type="ECO:0000256" key="1">
    <source>
        <dbReference type="ARBA" id="ARBA00010617"/>
    </source>
</evidence>
<dbReference type="HOGENOM" id="CLU_691267_0_0_1"/>
<gene>
    <name evidence="6" type="primary">LOC100178518</name>
</gene>
<name>F6VF53_CIOIN</name>
<evidence type="ECO:0000256" key="3">
    <source>
        <dbReference type="ARBA" id="ARBA00023004"/>
    </source>
</evidence>
<accession>F6VF53</accession>
<evidence type="ECO:0000313" key="7">
    <source>
        <dbReference type="Proteomes" id="UP000008144"/>
    </source>
</evidence>
<reference evidence="6" key="3">
    <citation type="submission" date="2025-09" db="UniProtKB">
        <authorList>
            <consortium name="Ensembl"/>
        </authorList>
    </citation>
    <scope>IDENTIFICATION</scope>
</reference>
<dbReference type="OMA" id="QNLEYKW"/>
<sequence length="432" mass="48921">MKVPGTIGYPIIGDKSREFLSDPTKFITSRINEHSSRIFQCRILNNPTIFVCSPQAVKTLLSEEMANDIEHGYKSILHRLYGDNIVFENDVTANELHNCLKNCFQNMELYKETVNRLCEPLLSSLHLRTEPVYIYPEFKRVMTRMCLELFLGIKTESCLDQTEEITHLATQHWHGIISVPVSLKIPLAGESTYSLAVQAKEKLLSIIRSILLGQNGQGDASVAAKLRHADFSNSKSLEQHLLLFVSAVIPKAFASLITSFIIVMAGDDKEALRARARTDSKFLDRVLLEVERMWPPLFAGRRLVRRTTTLESYDLPKDYAIMYVTHAAHRDPEVFPEPNSFNPDRWITCNAGQEDLVLCFGSGPRCCVGTDLIRRILRDVASRLLQNYEWSLAPPNQDTSYKYLPVARPAVQPSIAFSSYLTNDEPFFDACG</sequence>